<evidence type="ECO:0000256" key="10">
    <source>
        <dbReference type="RuleBase" id="RU362071"/>
    </source>
</evidence>
<keyword evidence="6 10" id="KW-1133">Transmembrane helix</keyword>
<dbReference type="RefSeq" id="WP_285983665.1">
    <property type="nucleotide sequence ID" value="NZ_JASVDS010000005.1"/>
</dbReference>
<dbReference type="PANTHER" id="PTHR30065:SF8">
    <property type="entry name" value="FLAGELLAR BIOSYNTHETIC PROTEIN FLIR"/>
    <property type="match status" value="1"/>
</dbReference>
<keyword evidence="12" id="KW-1185">Reference proteome</keyword>
<evidence type="ECO:0000313" key="12">
    <source>
        <dbReference type="Proteomes" id="UP001238603"/>
    </source>
</evidence>
<feature type="transmembrane region" description="Helical" evidence="10">
    <location>
        <begin position="70"/>
        <end position="94"/>
    </location>
</feature>
<gene>
    <name evidence="11" type="primary">fliR</name>
    <name evidence="11" type="ORF">QRD43_16835</name>
</gene>
<dbReference type="InterPro" id="IPR002010">
    <property type="entry name" value="T3SS_IM_R"/>
</dbReference>
<feature type="transmembrane region" description="Helical" evidence="10">
    <location>
        <begin position="40"/>
        <end position="58"/>
    </location>
</feature>
<evidence type="ECO:0000256" key="6">
    <source>
        <dbReference type="ARBA" id="ARBA00022989"/>
    </source>
</evidence>
<dbReference type="InterPro" id="IPR006303">
    <property type="entry name" value="FliR"/>
</dbReference>
<evidence type="ECO:0000256" key="3">
    <source>
        <dbReference type="ARBA" id="ARBA00021717"/>
    </source>
</evidence>
<sequence length="254" mass="27555">MISFTEAQLLEWLTPLLWPFVRTLALFAGMPVFSQRAMPLRVRIGLALVITVAAQPSLPAMPATPLDSLPMLLLLLAQQLLIGLSMGFAVRLVFAALEFAGEVIGLQMGLNFAGFFDPGTGSQGTSTSRFFGSMVAFLFIAVNGHLLLIQALVQSFQAFPVGQEPFEFLRVARPHVWGAEIFRMGFWIALPLITMLMFVNLVLGVISRVAPQIGVFSVGFPLTVSIGLIGMAATLPLMQGPFQIVLERMLAAFS</sequence>
<evidence type="ECO:0000256" key="8">
    <source>
        <dbReference type="ARBA" id="ARBA00023143"/>
    </source>
</evidence>
<comment type="caution">
    <text evidence="11">The sequence shown here is derived from an EMBL/GenBank/DDBJ whole genome shotgun (WGS) entry which is preliminary data.</text>
</comment>
<keyword evidence="11" id="KW-0966">Cell projection</keyword>
<dbReference type="Pfam" id="PF01311">
    <property type="entry name" value="Bac_export_1"/>
    <property type="match status" value="1"/>
</dbReference>
<evidence type="ECO:0000256" key="5">
    <source>
        <dbReference type="ARBA" id="ARBA00022692"/>
    </source>
</evidence>
<keyword evidence="7 10" id="KW-0472">Membrane</keyword>
<feature type="transmembrane region" description="Helical" evidence="10">
    <location>
        <begin position="184"/>
        <end position="206"/>
    </location>
</feature>
<evidence type="ECO:0000256" key="4">
    <source>
        <dbReference type="ARBA" id="ARBA00022475"/>
    </source>
</evidence>
<keyword evidence="11" id="KW-0282">Flagellum</keyword>
<reference evidence="11 12" key="1">
    <citation type="submission" date="2023-06" db="EMBL/GenBank/DDBJ databases">
        <title>Pelomonas sp. APW6 16S ribosomal RNA gene genome sequencing and assembly.</title>
        <authorList>
            <person name="Woo H."/>
        </authorList>
    </citation>
    <scope>NUCLEOTIDE SEQUENCE [LARGE SCALE GENOMIC DNA]</scope>
    <source>
        <strain evidence="11 12">APW6</strain>
    </source>
</reference>
<keyword evidence="5 10" id="KW-0812">Transmembrane</keyword>
<evidence type="ECO:0000256" key="7">
    <source>
        <dbReference type="ARBA" id="ARBA00023136"/>
    </source>
</evidence>
<evidence type="ECO:0000256" key="1">
    <source>
        <dbReference type="ARBA" id="ARBA00002578"/>
    </source>
</evidence>
<proteinExistence type="inferred from homology"/>
<comment type="similarity">
    <text evidence="2 10">Belongs to the FliR/MopE/SpaR family.</text>
</comment>
<keyword evidence="11" id="KW-0969">Cilium</keyword>
<name>A0ABT7LPZ9_9BURK</name>
<feature type="transmembrane region" description="Helical" evidence="10">
    <location>
        <begin position="12"/>
        <end position="33"/>
    </location>
</feature>
<organism evidence="11 12">
    <name type="scientific">Roseateles subflavus</name>
    <dbReference type="NCBI Taxonomy" id="3053353"/>
    <lineage>
        <taxon>Bacteria</taxon>
        <taxon>Pseudomonadati</taxon>
        <taxon>Pseudomonadota</taxon>
        <taxon>Betaproteobacteria</taxon>
        <taxon>Burkholderiales</taxon>
        <taxon>Sphaerotilaceae</taxon>
        <taxon>Roseateles</taxon>
    </lineage>
</organism>
<comment type="subcellular location">
    <subcellularLocation>
        <location evidence="10">Cell membrane</location>
        <topology evidence="10">Multi-pass membrane protein</topology>
    </subcellularLocation>
    <subcellularLocation>
        <location evidence="10">Bacterial flagellum basal body</location>
    </subcellularLocation>
</comment>
<keyword evidence="4 10" id="KW-1003">Cell membrane</keyword>
<feature type="transmembrane region" description="Helical" evidence="10">
    <location>
        <begin position="213"/>
        <end position="233"/>
    </location>
</feature>
<evidence type="ECO:0000256" key="9">
    <source>
        <dbReference type="NCBIfam" id="TIGR01400"/>
    </source>
</evidence>
<protein>
    <recommendedName>
        <fullName evidence="3 9">Flagellar biosynthetic protein FliR</fullName>
    </recommendedName>
</protein>
<dbReference type="Proteomes" id="UP001238603">
    <property type="component" value="Unassembled WGS sequence"/>
</dbReference>
<dbReference type="EMBL" id="JASVDS010000005">
    <property type="protein sequence ID" value="MDL5033581.1"/>
    <property type="molecule type" value="Genomic_DNA"/>
</dbReference>
<evidence type="ECO:0000313" key="11">
    <source>
        <dbReference type="EMBL" id="MDL5033581.1"/>
    </source>
</evidence>
<feature type="transmembrane region" description="Helical" evidence="10">
    <location>
        <begin position="130"/>
        <end position="153"/>
    </location>
</feature>
<accession>A0ABT7LPZ9</accession>
<dbReference type="PRINTS" id="PR00953">
    <property type="entry name" value="TYPE3IMRPROT"/>
</dbReference>
<dbReference type="NCBIfam" id="TIGR01400">
    <property type="entry name" value="fliR"/>
    <property type="match status" value="1"/>
</dbReference>
<evidence type="ECO:0000256" key="2">
    <source>
        <dbReference type="ARBA" id="ARBA00009772"/>
    </source>
</evidence>
<dbReference type="PANTHER" id="PTHR30065">
    <property type="entry name" value="FLAGELLAR BIOSYNTHETIC PROTEIN FLIR"/>
    <property type="match status" value="1"/>
</dbReference>
<keyword evidence="8 10" id="KW-0975">Bacterial flagellum</keyword>
<comment type="function">
    <text evidence="1 10">Role in flagellar biosynthesis.</text>
</comment>